<feature type="compositionally biased region" description="Low complexity" evidence="1">
    <location>
        <begin position="154"/>
        <end position="166"/>
    </location>
</feature>
<dbReference type="SUPFAM" id="SSF54928">
    <property type="entry name" value="RNA-binding domain, RBD"/>
    <property type="match status" value="1"/>
</dbReference>
<sequence length="281" mass="30117">MSLFGDLPPPEPDPQDGAEHPRPPPPDGAARAWARPALRPNLRRPRPAPASRHPHDPALLAARWQAAAAAGEQPVEKPPPPPPPPPATAEPTEAEPKPDASRSLARYLPPPVPHPRGRRRGPAEFDPHEEYNPAAPNDYQAYCAWAAAQKQARAQVLGDSGSSDAGPGDDDDDCDEADDRRDPGEPSVCVVLTNMVDALDDELERETMDECSAFGAVVRCAATEDAGAASPFERVRVVVEFAELDAAVRAQEALDRRLFGGRRISAAFLPLPPATAQHDTQ</sequence>
<evidence type="ECO:0000259" key="2">
    <source>
        <dbReference type="SMART" id="SM00361"/>
    </source>
</evidence>
<protein>
    <recommendedName>
        <fullName evidence="2">RNA recognition motif domain-containing protein</fullName>
    </recommendedName>
</protein>
<dbReference type="EMBL" id="JANBUL010000066">
    <property type="protein sequence ID" value="KAJ2782671.1"/>
    <property type="molecule type" value="Genomic_DNA"/>
</dbReference>
<accession>A0A9W8HFD0</accession>
<dbReference type="InterPro" id="IPR035979">
    <property type="entry name" value="RBD_domain_sf"/>
</dbReference>
<feature type="region of interest" description="Disordered" evidence="1">
    <location>
        <begin position="154"/>
        <end position="187"/>
    </location>
</feature>
<dbReference type="PANTHER" id="PTHR13288:SF8">
    <property type="entry name" value="SPLICING FACTOR 45"/>
    <property type="match status" value="1"/>
</dbReference>
<organism evidence="3 4">
    <name type="scientific">Coemansia javaensis</name>
    <dbReference type="NCBI Taxonomy" id="2761396"/>
    <lineage>
        <taxon>Eukaryota</taxon>
        <taxon>Fungi</taxon>
        <taxon>Fungi incertae sedis</taxon>
        <taxon>Zoopagomycota</taxon>
        <taxon>Kickxellomycotina</taxon>
        <taxon>Kickxellomycetes</taxon>
        <taxon>Kickxellales</taxon>
        <taxon>Kickxellaceae</taxon>
        <taxon>Coemansia</taxon>
    </lineage>
</organism>
<feature type="domain" description="RNA recognition motif" evidence="2">
    <location>
        <begin position="189"/>
        <end position="267"/>
    </location>
</feature>
<feature type="compositionally biased region" description="Acidic residues" evidence="1">
    <location>
        <begin position="167"/>
        <end position="177"/>
    </location>
</feature>
<feature type="compositionally biased region" description="Low complexity" evidence="1">
    <location>
        <begin position="28"/>
        <end position="40"/>
    </location>
</feature>
<feature type="compositionally biased region" description="Pro residues" evidence="1">
    <location>
        <begin position="76"/>
        <end position="88"/>
    </location>
</feature>
<keyword evidence="4" id="KW-1185">Reference proteome</keyword>
<dbReference type="GO" id="GO:0003676">
    <property type="term" value="F:nucleic acid binding"/>
    <property type="evidence" value="ECO:0007669"/>
    <property type="project" value="InterPro"/>
</dbReference>
<dbReference type="Proteomes" id="UP001140217">
    <property type="component" value="Unassembled WGS sequence"/>
</dbReference>
<dbReference type="Gene3D" id="3.30.70.330">
    <property type="match status" value="1"/>
</dbReference>
<comment type="caution">
    <text evidence="3">The sequence shown here is derived from an EMBL/GenBank/DDBJ whole genome shotgun (WGS) entry which is preliminary data.</text>
</comment>
<feature type="compositionally biased region" description="Basic and acidic residues" evidence="1">
    <location>
        <begin position="121"/>
        <end position="131"/>
    </location>
</feature>
<dbReference type="PANTHER" id="PTHR13288">
    <property type="entry name" value="SPLICING FACTOR 45 SPF45"/>
    <property type="match status" value="1"/>
</dbReference>
<reference evidence="3" key="1">
    <citation type="submission" date="2022-07" db="EMBL/GenBank/DDBJ databases">
        <title>Phylogenomic reconstructions and comparative analyses of Kickxellomycotina fungi.</title>
        <authorList>
            <person name="Reynolds N.K."/>
            <person name="Stajich J.E."/>
            <person name="Barry K."/>
            <person name="Grigoriev I.V."/>
            <person name="Crous P."/>
            <person name="Smith M.E."/>
        </authorList>
    </citation>
    <scope>NUCLEOTIDE SEQUENCE</scope>
    <source>
        <strain evidence="3">NBRC 105414</strain>
    </source>
</reference>
<dbReference type="OrthoDB" id="5411533at2759"/>
<proteinExistence type="predicted"/>
<dbReference type="GO" id="GO:0045292">
    <property type="term" value="P:mRNA cis splicing, via spliceosome"/>
    <property type="evidence" value="ECO:0007669"/>
    <property type="project" value="InterPro"/>
</dbReference>
<feature type="compositionally biased region" description="Low complexity" evidence="1">
    <location>
        <begin position="57"/>
        <end position="70"/>
    </location>
</feature>
<dbReference type="AlphaFoldDB" id="A0A9W8HFD0"/>
<dbReference type="GO" id="GO:0071011">
    <property type="term" value="C:precatalytic spliceosome"/>
    <property type="evidence" value="ECO:0007669"/>
    <property type="project" value="TreeGrafter"/>
</dbReference>
<evidence type="ECO:0000313" key="4">
    <source>
        <dbReference type="Proteomes" id="UP001140217"/>
    </source>
</evidence>
<name>A0A9W8HFD0_9FUNG</name>
<dbReference type="SMART" id="SM00361">
    <property type="entry name" value="RRM_1"/>
    <property type="match status" value="1"/>
</dbReference>
<evidence type="ECO:0000256" key="1">
    <source>
        <dbReference type="SAM" id="MobiDB-lite"/>
    </source>
</evidence>
<dbReference type="InterPro" id="IPR040052">
    <property type="entry name" value="RBM17"/>
</dbReference>
<evidence type="ECO:0000313" key="3">
    <source>
        <dbReference type="EMBL" id="KAJ2782671.1"/>
    </source>
</evidence>
<gene>
    <name evidence="3" type="ORF">H4R18_002149</name>
</gene>
<dbReference type="InterPro" id="IPR012677">
    <property type="entry name" value="Nucleotide-bd_a/b_plait_sf"/>
</dbReference>
<feature type="region of interest" description="Disordered" evidence="1">
    <location>
        <begin position="1"/>
        <end position="135"/>
    </location>
</feature>
<dbReference type="InterPro" id="IPR003954">
    <property type="entry name" value="RRM_euk-type"/>
</dbReference>